<reference evidence="2 3" key="1">
    <citation type="submission" date="2020-05" db="EMBL/GenBank/DDBJ databases">
        <title>Draft genome sequence of Desulfovibrio sp. strain HN2T.</title>
        <authorList>
            <person name="Ueno A."/>
            <person name="Tamazawa S."/>
            <person name="Tamamura S."/>
            <person name="Murakami T."/>
            <person name="Kiyama T."/>
            <person name="Inomata H."/>
            <person name="Amano Y."/>
            <person name="Miyakawa K."/>
            <person name="Tamaki H."/>
            <person name="Naganuma T."/>
            <person name="Kaneko K."/>
        </authorList>
    </citation>
    <scope>NUCLEOTIDE SEQUENCE [LARGE SCALE GENOMIC DNA]</scope>
    <source>
        <strain evidence="2 3">HN2</strain>
    </source>
</reference>
<dbReference type="EMBL" id="BLVO01000013">
    <property type="protein sequence ID" value="GFM33793.1"/>
    <property type="molecule type" value="Genomic_DNA"/>
</dbReference>
<evidence type="ECO:0000313" key="3">
    <source>
        <dbReference type="Proteomes" id="UP000503840"/>
    </source>
</evidence>
<feature type="region of interest" description="Disordered" evidence="1">
    <location>
        <begin position="1"/>
        <end position="39"/>
    </location>
</feature>
<accession>A0A7J0BJ44</accession>
<evidence type="ECO:0000256" key="1">
    <source>
        <dbReference type="SAM" id="MobiDB-lite"/>
    </source>
</evidence>
<keyword evidence="3" id="KW-1185">Reference proteome</keyword>
<evidence type="ECO:0000313" key="2">
    <source>
        <dbReference type="EMBL" id="GFM33793.1"/>
    </source>
</evidence>
<name>A0A7J0BJ44_9BACT</name>
<proteinExistence type="predicted"/>
<dbReference type="Proteomes" id="UP000503840">
    <property type="component" value="Unassembled WGS sequence"/>
</dbReference>
<gene>
    <name evidence="2" type="ORF">DSM101010T_21580</name>
</gene>
<sequence length="39" mass="4331">MSGGSSEKFPFRGGSPRADPYHEVTFGTERVRNPNEFSV</sequence>
<protein>
    <submittedName>
        <fullName evidence="2">Uncharacterized protein</fullName>
    </submittedName>
</protein>
<comment type="caution">
    <text evidence="2">The sequence shown here is derived from an EMBL/GenBank/DDBJ whole genome shotgun (WGS) entry which is preliminary data.</text>
</comment>
<organism evidence="2 3">
    <name type="scientific">Desulfovibrio subterraneus</name>
    <dbReference type="NCBI Taxonomy" id="2718620"/>
    <lineage>
        <taxon>Bacteria</taxon>
        <taxon>Pseudomonadati</taxon>
        <taxon>Thermodesulfobacteriota</taxon>
        <taxon>Desulfovibrionia</taxon>
        <taxon>Desulfovibrionales</taxon>
        <taxon>Desulfovibrionaceae</taxon>
        <taxon>Desulfovibrio</taxon>
    </lineage>
</organism>
<dbReference type="AlphaFoldDB" id="A0A7J0BJ44"/>